<accession>A0A917GRH6</accession>
<proteinExistence type="predicted"/>
<dbReference type="EMBL" id="BMFQ01000003">
    <property type="protein sequence ID" value="GGG54506.1"/>
    <property type="molecule type" value="Genomic_DNA"/>
</dbReference>
<gene>
    <name evidence="1" type="ORF">GCM10010976_26790</name>
</gene>
<dbReference type="Gene3D" id="3.40.50.1860">
    <property type="match status" value="2"/>
</dbReference>
<evidence type="ECO:0000313" key="1">
    <source>
        <dbReference type="EMBL" id="GGG54506.1"/>
    </source>
</evidence>
<dbReference type="Proteomes" id="UP000625976">
    <property type="component" value="Unassembled WGS sequence"/>
</dbReference>
<dbReference type="AlphaFoldDB" id="A0A917GRH6"/>
<name>A0A917GRH6_9FLAO</name>
<protein>
    <submittedName>
        <fullName evidence="1">Aspartate racemase</fullName>
    </submittedName>
</protein>
<sequence>MSKNSDTLGILGLGNRSTLFYINALNTTFNTIEKEYSTFPFILYNTNFNTINPYLPDNFEMLLPTLSEYINHLEKLPVSHLLIPNITLHEAIDKLETTLPILHPLQLSATFLKEQHKNKVVVFGTKYTMTSTYISNYFSSKGILVISPSKEDIEFIDDFRKKIYSNSETATDLETYSNLVSNYNKESTVLIACTELSLVKNAKPVLDMAKLQIDEAIKQFKYH</sequence>
<organism evidence="1 2">
    <name type="scientific">Bizionia arctica</name>
    <dbReference type="NCBI Taxonomy" id="1495645"/>
    <lineage>
        <taxon>Bacteria</taxon>
        <taxon>Pseudomonadati</taxon>
        <taxon>Bacteroidota</taxon>
        <taxon>Flavobacteriia</taxon>
        <taxon>Flavobacteriales</taxon>
        <taxon>Flavobacteriaceae</taxon>
        <taxon>Bizionia</taxon>
    </lineage>
</organism>
<reference evidence="1" key="1">
    <citation type="journal article" date="2014" name="Int. J. Syst. Evol. Microbiol.">
        <title>Complete genome sequence of Corynebacterium casei LMG S-19264T (=DSM 44701T), isolated from a smear-ripened cheese.</title>
        <authorList>
            <consortium name="US DOE Joint Genome Institute (JGI-PGF)"/>
            <person name="Walter F."/>
            <person name="Albersmeier A."/>
            <person name="Kalinowski J."/>
            <person name="Ruckert C."/>
        </authorList>
    </citation>
    <scope>NUCLEOTIDE SEQUENCE</scope>
    <source>
        <strain evidence="1">CGMCC 1.12751</strain>
    </source>
</reference>
<dbReference type="InterPro" id="IPR001920">
    <property type="entry name" value="Asp/Glu_race"/>
</dbReference>
<comment type="caution">
    <text evidence="1">The sequence shown here is derived from an EMBL/GenBank/DDBJ whole genome shotgun (WGS) entry which is preliminary data.</text>
</comment>
<reference evidence="1" key="2">
    <citation type="submission" date="2020-09" db="EMBL/GenBank/DDBJ databases">
        <authorList>
            <person name="Sun Q."/>
            <person name="Zhou Y."/>
        </authorList>
    </citation>
    <scope>NUCLEOTIDE SEQUENCE</scope>
    <source>
        <strain evidence="1">CGMCC 1.12751</strain>
    </source>
</reference>
<dbReference type="Pfam" id="PF01177">
    <property type="entry name" value="Asp_Glu_race"/>
    <property type="match status" value="1"/>
</dbReference>
<dbReference type="RefSeq" id="WP_188465707.1">
    <property type="nucleotide sequence ID" value="NZ_BMFQ01000003.1"/>
</dbReference>
<dbReference type="SUPFAM" id="SSF53681">
    <property type="entry name" value="Aspartate/glutamate racemase"/>
    <property type="match status" value="2"/>
</dbReference>
<evidence type="ECO:0000313" key="2">
    <source>
        <dbReference type="Proteomes" id="UP000625976"/>
    </source>
</evidence>
<dbReference type="InterPro" id="IPR015942">
    <property type="entry name" value="Asp/Glu/hydantoin_racemase"/>
</dbReference>
<dbReference type="GO" id="GO:0047661">
    <property type="term" value="F:amino-acid racemase activity"/>
    <property type="evidence" value="ECO:0007669"/>
    <property type="project" value="InterPro"/>
</dbReference>
<keyword evidence="2" id="KW-1185">Reference proteome</keyword>